<dbReference type="Pfam" id="PF25342">
    <property type="entry name" value="GT_PLOD"/>
    <property type="match status" value="1"/>
</dbReference>
<dbReference type="PANTHER" id="PTHR10730:SF45">
    <property type="entry name" value="PROCOLLAGEN-LYSINE,2-OXOGLUTARATE 5-DIOXYGENASE"/>
    <property type="match status" value="1"/>
</dbReference>
<evidence type="ECO:0000256" key="7">
    <source>
        <dbReference type="ARBA" id="ARBA00022896"/>
    </source>
</evidence>
<dbReference type="SMART" id="SM00702">
    <property type="entry name" value="P4Hc"/>
    <property type="match status" value="1"/>
</dbReference>
<dbReference type="InterPro" id="IPR006620">
    <property type="entry name" value="Pro_4_hyd_alph"/>
</dbReference>
<evidence type="ECO:0000256" key="10">
    <source>
        <dbReference type="ARBA" id="ARBA00023004"/>
    </source>
</evidence>
<dbReference type="Gene3D" id="2.60.120.620">
    <property type="entry name" value="q2cbj1_9rhob like domain"/>
    <property type="match status" value="1"/>
</dbReference>
<keyword evidence="15" id="KW-1185">Reference proteome</keyword>
<dbReference type="Pfam" id="PF25238">
    <property type="entry name" value="OGFOD2-like"/>
    <property type="match status" value="1"/>
</dbReference>
<accession>A0A8J2SA60</accession>
<evidence type="ECO:0000256" key="12">
    <source>
        <dbReference type="ARBA" id="ARBA00047930"/>
    </source>
</evidence>
<dbReference type="Gene3D" id="3.90.550.10">
    <property type="entry name" value="Spore Coat Polysaccharide Biosynthesis Protein SpsA, Chain A"/>
    <property type="match status" value="1"/>
</dbReference>
<evidence type="ECO:0000313" key="15">
    <source>
        <dbReference type="Proteomes" id="UP000789390"/>
    </source>
</evidence>
<comment type="cofactor">
    <cofactor evidence="1">
        <name>L-ascorbate</name>
        <dbReference type="ChEBI" id="CHEBI:38290"/>
    </cofactor>
</comment>
<dbReference type="AlphaFoldDB" id="A0A8J2SA60"/>
<dbReference type="PROSITE" id="PS51471">
    <property type="entry name" value="FE2OG_OXY"/>
    <property type="match status" value="1"/>
</dbReference>
<name>A0A8J2SA60_9CRUS</name>
<evidence type="ECO:0000259" key="13">
    <source>
        <dbReference type="PROSITE" id="PS51471"/>
    </source>
</evidence>
<keyword evidence="4" id="KW-0479">Metal-binding</keyword>
<dbReference type="GO" id="GO:0005783">
    <property type="term" value="C:endoplasmic reticulum"/>
    <property type="evidence" value="ECO:0007669"/>
    <property type="project" value="UniProtKB-SubCell"/>
</dbReference>
<sequence>MSNFFSLNREVTAFSSSLLKPKKMRLTFHWVFILSLKFAVLSVGADDKETTNDLANEIHSDGKFLILTVATEETSGYKRYERSVKINGLPVKVLGLGEEWKGGDMANSVGGGQKVLMLRKEMELHKDDPKKIIMFTDSYDVVFNANEEKILEQFLQFNARVLFSAEGFCWPDPNLASKYPEVERGKRFLNSGLFMGYAPELYHILNSGEIANDDDDQLFYTKVFLDEKKRQELNIKLDHRSEIFQNLNGAVSDVELRFIGTESHLQNTVYNTVPLVIHANGPTKLFLNTLGNYIPKSWNAEEGCLNCWEDMNNLEKKKPTEFPKVVIGIFIENPTPFFEEFLHKFLALSYPKDKIHLYIHNGASYHGKQIAGFVESHGTEYASVKLVNHEENVKEWHARNMGIEECLKKKCEYYFNVDSLAHIDNPHTLKLLIEQNRPVVAPMMIRPYQAWSNFWGSLTTDGFYARSIDYMEIVKGERRGLWNVPFVTSVYLVRGDIIHNPKTKPSYIHNLLDADMAFCTNMRNNDVYLFVTNRLDWGHLITVDNFETTHFNNELYEIQNNRWDWEKRYLHPCPDVYWFPITTERFCDELVAEMENFGQWSDGTNTDPRLEGGYESVPTRDIHMKQIGLEAGWLHFLQHYVQPLQQRVFEGYWNDPPRSVMNFVVRYRPDEQPFLKPHHDSSTYTINIALNRPQIDFEGGGCRFVRYNCSVLDTKKGWMLMHPGRLTHYHEGLYTTKGTRYIMISFVDP</sequence>
<dbReference type="EC" id="1.14.11.4" evidence="3"/>
<evidence type="ECO:0000256" key="11">
    <source>
        <dbReference type="ARBA" id="ARBA00023180"/>
    </source>
</evidence>
<keyword evidence="7" id="KW-0847">Vitamin C</keyword>
<proteinExistence type="predicted"/>
<evidence type="ECO:0000313" key="14">
    <source>
        <dbReference type="EMBL" id="CAH0113763.1"/>
    </source>
</evidence>
<reference evidence="14" key="1">
    <citation type="submission" date="2021-11" db="EMBL/GenBank/DDBJ databases">
        <authorList>
            <person name="Schell T."/>
        </authorList>
    </citation>
    <scope>NUCLEOTIDE SEQUENCE</scope>
    <source>
        <strain evidence="14">M5</strain>
    </source>
</reference>
<evidence type="ECO:0000256" key="1">
    <source>
        <dbReference type="ARBA" id="ARBA00001961"/>
    </source>
</evidence>
<dbReference type="GO" id="GO:0031418">
    <property type="term" value="F:L-ascorbic acid binding"/>
    <property type="evidence" value="ECO:0007669"/>
    <property type="project" value="UniProtKB-KW"/>
</dbReference>
<keyword evidence="6" id="KW-0256">Endoplasmic reticulum</keyword>
<evidence type="ECO:0000256" key="4">
    <source>
        <dbReference type="ARBA" id="ARBA00022723"/>
    </source>
</evidence>
<dbReference type="Pfam" id="PF03171">
    <property type="entry name" value="2OG-FeII_Oxy"/>
    <property type="match status" value="1"/>
</dbReference>
<dbReference type="Proteomes" id="UP000789390">
    <property type="component" value="Unassembled WGS sequence"/>
</dbReference>
<keyword evidence="8" id="KW-0223">Dioxygenase</keyword>
<gene>
    <name evidence="14" type="ORF">DGAL_LOCUS17675</name>
</gene>
<dbReference type="GO" id="GO:0005506">
    <property type="term" value="F:iron ion binding"/>
    <property type="evidence" value="ECO:0007669"/>
    <property type="project" value="InterPro"/>
</dbReference>
<dbReference type="SUPFAM" id="SSF53448">
    <property type="entry name" value="Nucleotide-diphospho-sugar transferases"/>
    <property type="match status" value="1"/>
</dbReference>
<evidence type="ECO:0000256" key="5">
    <source>
        <dbReference type="ARBA" id="ARBA00022729"/>
    </source>
</evidence>
<keyword evidence="10" id="KW-0408">Iron</keyword>
<evidence type="ECO:0000256" key="8">
    <source>
        <dbReference type="ARBA" id="ARBA00022964"/>
    </source>
</evidence>
<evidence type="ECO:0000256" key="9">
    <source>
        <dbReference type="ARBA" id="ARBA00023002"/>
    </source>
</evidence>
<dbReference type="InterPro" id="IPR029044">
    <property type="entry name" value="Nucleotide-diphossugar_trans"/>
</dbReference>
<comment type="subcellular location">
    <subcellularLocation>
        <location evidence="2">Endoplasmic reticulum</location>
    </subcellularLocation>
</comment>
<evidence type="ECO:0000256" key="3">
    <source>
        <dbReference type="ARBA" id="ARBA00012264"/>
    </source>
</evidence>
<comment type="catalytic activity">
    <reaction evidence="12">
        <text>L-lysyl-[collagen] + 2-oxoglutarate + O2 = (5R)-5-hydroxy-L-lysyl-[collagen] + succinate + CO2</text>
        <dbReference type="Rhea" id="RHEA:16569"/>
        <dbReference type="Rhea" id="RHEA-COMP:12751"/>
        <dbReference type="Rhea" id="RHEA-COMP:12752"/>
        <dbReference type="ChEBI" id="CHEBI:15379"/>
        <dbReference type="ChEBI" id="CHEBI:16526"/>
        <dbReference type="ChEBI" id="CHEBI:16810"/>
        <dbReference type="ChEBI" id="CHEBI:29969"/>
        <dbReference type="ChEBI" id="CHEBI:30031"/>
        <dbReference type="ChEBI" id="CHEBI:133442"/>
        <dbReference type="EC" id="1.14.11.4"/>
    </reaction>
</comment>
<keyword evidence="9" id="KW-0560">Oxidoreductase</keyword>
<dbReference type="GO" id="GO:0008475">
    <property type="term" value="F:procollagen-lysine 5-dioxygenase activity"/>
    <property type="evidence" value="ECO:0007669"/>
    <property type="project" value="UniProtKB-EC"/>
</dbReference>
<evidence type="ECO:0000256" key="6">
    <source>
        <dbReference type="ARBA" id="ARBA00022824"/>
    </source>
</evidence>
<dbReference type="InterPro" id="IPR050757">
    <property type="entry name" value="Collagen_mod_GT25"/>
</dbReference>
<dbReference type="EMBL" id="CAKKLH010000346">
    <property type="protein sequence ID" value="CAH0113763.1"/>
    <property type="molecule type" value="Genomic_DNA"/>
</dbReference>
<dbReference type="PANTHER" id="PTHR10730">
    <property type="entry name" value="PROCOLLAGEN-LYSINE,2-OXOGLUTARATE 5-DIOXYGENASE/GLYCOSYLTRANSFERASE 25 FAMILY MEMBER"/>
    <property type="match status" value="1"/>
</dbReference>
<dbReference type="OrthoDB" id="69177at2759"/>
<organism evidence="14 15">
    <name type="scientific">Daphnia galeata</name>
    <dbReference type="NCBI Taxonomy" id="27404"/>
    <lineage>
        <taxon>Eukaryota</taxon>
        <taxon>Metazoa</taxon>
        <taxon>Ecdysozoa</taxon>
        <taxon>Arthropoda</taxon>
        <taxon>Crustacea</taxon>
        <taxon>Branchiopoda</taxon>
        <taxon>Diplostraca</taxon>
        <taxon>Cladocera</taxon>
        <taxon>Anomopoda</taxon>
        <taxon>Daphniidae</taxon>
        <taxon>Daphnia</taxon>
    </lineage>
</organism>
<keyword evidence="11" id="KW-0325">Glycoprotein</keyword>
<dbReference type="InterPro" id="IPR044861">
    <property type="entry name" value="IPNS-like_FE2OG_OXY"/>
</dbReference>
<comment type="caution">
    <text evidence="14">The sequence shown here is derived from an EMBL/GenBank/DDBJ whole genome shotgun (WGS) entry which is preliminary data.</text>
</comment>
<feature type="domain" description="Fe2OG dioxygenase" evidence="13">
    <location>
        <begin position="656"/>
        <end position="749"/>
    </location>
</feature>
<protein>
    <recommendedName>
        <fullName evidence="3">procollagen-lysine 5-dioxygenase</fullName>
        <ecNumber evidence="3">1.14.11.4</ecNumber>
    </recommendedName>
</protein>
<dbReference type="InterPro" id="IPR005123">
    <property type="entry name" value="Oxoglu/Fe-dep_dioxygenase_dom"/>
</dbReference>
<keyword evidence="5" id="KW-0732">Signal</keyword>
<dbReference type="FunFam" id="2.60.120.620:FF:000026">
    <property type="entry name" value="Procollagen-lysine,2-oxoglutarate 5-dioxygenase"/>
    <property type="match status" value="1"/>
</dbReference>
<dbReference type="InterPro" id="IPR057589">
    <property type="entry name" value="GT_PLOD"/>
</dbReference>
<evidence type="ECO:0000256" key="2">
    <source>
        <dbReference type="ARBA" id="ARBA00004240"/>
    </source>
</evidence>